<keyword evidence="2" id="KW-0732">Signal</keyword>
<dbReference type="GO" id="GO:0005975">
    <property type="term" value="P:carbohydrate metabolic process"/>
    <property type="evidence" value="ECO:0007669"/>
    <property type="project" value="InterPro"/>
</dbReference>
<comment type="caution">
    <text evidence="3">The sequence shown here is derived from an EMBL/GenBank/DDBJ whole genome shotgun (WGS) entry which is preliminary data.</text>
</comment>
<dbReference type="PANTHER" id="PTHR47791:SF2">
    <property type="entry name" value="ENDO MANNANASE, GH76 FAMILY (EUROFUNG)"/>
    <property type="match status" value="1"/>
</dbReference>
<reference evidence="3" key="1">
    <citation type="journal article" date="2023" name="Mol. Phylogenet. Evol.">
        <title>Genome-scale phylogeny and comparative genomics of the fungal order Sordariales.</title>
        <authorList>
            <person name="Hensen N."/>
            <person name="Bonometti L."/>
            <person name="Westerberg I."/>
            <person name="Brannstrom I.O."/>
            <person name="Guillou S."/>
            <person name="Cros-Aarteil S."/>
            <person name="Calhoun S."/>
            <person name="Haridas S."/>
            <person name="Kuo A."/>
            <person name="Mondo S."/>
            <person name="Pangilinan J."/>
            <person name="Riley R."/>
            <person name="LaButti K."/>
            <person name="Andreopoulos B."/>
            <person name="Lipzen A."/>
            <person name="Chen C."/>
            <person name="Yan M."/>
            <person name="Daum C."/>
            <person name="Ng V."/>
            <person name="Clum A."/>
            <person name="Steindorff A."/>
            <person name="Ohm R.A."/>
            <person name="Martin F."/>
            <person name="Silar P."/>
            <person name="Natvig D.O."/>
            <person name="Lalanne C."/>
            <person name="Gautier V."/>
            <person name="Ament-Velasquez S.L."/>
            <person name="Kruys A."/>
            <person name="Hutchinson M.I."/>
            <person name="Powell A.J."/>
            <person name="Barry K."/>
            <person name="Miller A.N."/>
            <person name="Grigoriev I.V."/>
            <person name="Debuchy R."/>
            <person name="Gladieux P."/>
            <person name="Hiltunen Thoren M."/>
            <person name="Johannesson H."/>
        </authorList>
    </citation>
    <scope>NUCLEOTIDE SEQUENCE</scope>
    <source>
        <strain evidence="3">CBS 118394</strain>
    </source>
</reference>
<evidence type="ECO:0000313" key="3">
    <source>
        <dbReference type="EMBL" id="KAK3329596.1"/>
    </source>
</evidence>
<dbReference type="Proteomes" id="UP001283341">
    <property type="component" value="Unassembled WGS sequence"/>
</dbReference>
<dbReference type="Pfam" id="PF03663">
    <property type="entry name" value="Glyco_hydro_76"/>
    <property type="match status" value="2"/>
</dbReference>
<feature type="region of interest" description="Disordered" evidence="1">
    <location>
        <begin position="542"/>
        <end position="592"/>
    </location>
</feature>
<dbReference type="EMBL" id="JAUEDM010000001">
    <property type="protein sequence ID" value="KAK3329596.1"/>
    <property type="molecule type" value="Genomic_DNA"/>
</dbReference>
<dbReference type="PANTHER" id="PTHR47791">
    <property type="entry name" value="MEIOTICALLY UP-REGULATED GENE 191 PROTEIN"/>
    <property type="match status" value="1"/>
</dbReference>
<protein>
    <recommendedName>
        <fullName evidence="5">Glycosyl hydrolase</fullName>
    </recommendedName>
</protein>
<proteinExistence type="predicted"/>
<keyword evidence="4" id="KW-1185">Reference proteome</keyword>
<dbReference type="AlphaFoldDB" id="A0AAE0MEH4"/>
<accession>A0AAE0MEH4</accession>
<evidence type="ECO:0000313" key="4">
    <source>
        <dbReference type="Proteomes" id="UP001283341"/>
    </source>
</evidence>
<name>A0AAE0MEH4_9PEZI</name>
<evidence type="ECO:0008006" key="5">
    <source>
        <dbReference type="Google" id="ProtNLM"/>
    </source>
</evidence>
<feature type="chain" id="PRO_5041960984" description="Glycosyl hydrolase" evidence="2">
    <location>
        <begin position="18"/>
        <end position="613"/>
    </location>
</feature>
<dbReference type="InterPro" id="IPR053169">
    <property type="entry name" value="MUG_Protein"/>
</dbReference>
<feature type="signal peptide" evidence="2">
    <location>
        <begin position="1"/>
        <end position="17"/>
    </location>
</feature>
<sequence length="613" mass="68766">MLIRWAGPVVLATSTLARSTLSFLPADVASKPQNTLTTARSPEYTAELFGDTLDALGVMQDAYFEPWVGTWPTAIDWTAAVLGSYVAGALLSLSQGLEISQHGAAGDYWVKDNVISLYFTQIIGFYFGQNAFSLRQQAYDDMLWVVLGWLDTIQFIDQYSTSRRQTGPKVDQMVRTSTLAMAQNRTWHGNLWTPAFSHRARIFWELASKGWDDKLCGGGMTWNPRLKPYKNAVTNELFISASISMYLYFPGDQNASPFDFTHDEPPPLQRQGPMEWHPHDAKYLVAAMNGYRWIVSSNMTNSQGLFTDGFHIRGYPDSGNTKCDQRDEMVYTYNQGVLLSGQLELFRVTSDISYLRDGHKLIQNVIRATGYSLERDAPVDNYERLLPGQLPPWHGLGRAGILEDVCDVGGGCSQNAQTFKGIWMHHFTAFCSPLKPVLNPDLRKRFDTTFTIEDVNREHMKACRRYIGWLQHNAMAARGTRNSEGKFGMWWTVGLLNLTGSGQWMGKDAVPEQTPKGAADYRNYGIPHDGVWVAKDPVESQKPPVWDTGISQKPLGRPSFARRGEAPASEQGTDLKDDYFPDPNLRGRGRTVETQGGGLAVLRALWELSRQTV</sequence>
<evidence type="ECO:0000256" key="1">
    <source>
        <dbReference type="SAM" id="MobiDB-lite"/>
    </source>
</evidence>
<dbReference type="SUPFAM" id="SSF48208">
    <property type="entry name" value="Six-hairpin glycosidases"/>
    <property type="match status" value="1"/>
</dbReference>
<dbReference type="InterPro" id="IPR005198">
    <property type="entry name" value="Glyco_hydro_76"/>
</dbReference>
<dbReference type="Gene3D" id="1.50.10.20">
    <property type="match status" value="1"/>
</dbReference>
<evidence type="ECO:0000256" key="2">
    <source>
        <dbReference type="SAM" id="SignalP"/>
    </source>
</evidence>
<gene>
    <name evidence="3" type="ORF">B0H66DRAFT_31517</name>
</gene>
<organism evidence="3 4">
    <name type="scientific">Apodospora peruviana</name>
    <dbReference type="NCBI Taxonomy" id="516989"/>
    <lineage>
        <taxon>Eukaryota</taxon>
        <taxon>Fungi</taxon>
        <taxon>Dikarya</taxon>
        <taxon>Ascomycota</taxon>
        <taxon>Pezizomycotina</taxon>
        <taxon>Sordariomycetes</taxon>
        <taxon>Sordariomycetidae</taxon>
        <taxon>Sordariales</taxon>
        <taxon>Lasiosphaeriaceae</taxon>
        <taxon>Apodospora</taxon>
    </lineage>
</organism>
<dbReference type="InterPro" id="IPR008928">
    <property type="entry name" value="6-hairpin_glycosidase_sf"/>
</dbReference>
<reference evidence="3" key="2">
    <citation type="submission" date="2023-06" db="EMBL/GenBank/DDBJ databases">
        <authorList>
            <consortium name="Lawrence Berkeley National Laboratory"/>
            <person name="Haridas S."/>
            <person name="Hensen N."/>
            <person name="Bonometti L."/>
            <person name="Westerberg I."/>
            <person name="Brannstrom I.O."/>
            <person name="Guillou S."/>
            <person name="Cros-Aarteil S."/>
            <person name="Calhoun S."/>
            <person name="Kuo A."/>
            <person name="Mondo S."/>
            <person name="Pangilinan J."/>
            <person name="Riley R."/>
            <person name="Labutti K."/>
            <person name="Andreopoulos B."/>
            <person name="Lipzen A."/>
            <person name="Chen C."/>
            <person name="Yanf M."/>
            <person name="Daum C."/>
            <person name="Ng V."/>
            <person name="Clum A."/>
            <person name="Steindorff A."/>
            <person name="Ohm R."/>
            <person name="Martin F."/>
            <person name="Silar P."/>
            <person name="Natvig D."/>
            <person name="Lalanne C."/>
            <person name="Gautier V."/>
            <person name="Ament-Velasquez S.L."/>
            <person name="Kruys A."/>
            <person name="Hutchinson M.I."/>
            <person name="Powell A.J."/>
            <person name="Barry K."/>
            <person name="Miller A.N."/>
            <person name="Grigoriev I.V."/>
            <person name="Debuchy R."/>
            <person name="Gladieux P."/>
            <person name="Thoren M.H."/>
            <person name="Johannesson H."/>
        </authorList>
    </citation>
    <scope>NUCLEOTIDE SEQUENCE</scope>
    <source>
        <strain evidence="3">CBS 118394</strain>
    </source>
</reference>